<proteinExistence type="predicted"/>
<accession>A0ABS6HCZ4</accession>
<organism evidence="3 4">
    <name type="scientific">Falsiroseomonas oleicola</name>
    <dbReference type="NCBI Taxonomy" id="2801474"/>
    <lineage>
        <taxon>Bacteria</taxon>
        <taxon>Pseudomonadati</taxon>
        <taxon>Pseudomonadota</taxon>
        <taxon>Alphaproteobacteria</taxon>
        <taxon>Acetobacterales</taxon>
        <taxon>Roseomonadaceae</taxon>
        <taxon>Falsiroseomonas</taxon>
    </lineage>
</organism>
<dbReference type="Pfam" id="PF13360">
    <property type="entry name" value="PQQ_2"/>
    <property type="match status" value="1"/>
</dbReference>
<keyword evidence="4" id="KW-1185">Reference proteome</keyword>
<dbReference type="PANTHER" id="PTHR34512">
    <property type="entry name" value="CELL SURFACE PROTEIN"/>
    <property type="match status" value="1"/>
</dbReference>
<sequence>MMHKNLSRRAGLLGAAALLSGCSSLDNLFGSSKTPLPGERRSVLRADPPLAADTGASGTVALPPPETISEWPQAGGPPSHAPGHAAFTTEPRQAWRASIGGGSGYRQQLTAGPVIAGDTVYAVDASGQVSAFALADGARRWRVETTPEDESAGTVGGGAAFADGVLYVATGMAEVLALSPEDGAVRWRVRTPSPTRGAPTVAGGRIFVTTLENHLLALSVEDGRRLWTHRGGAQNTLPLGLPAPAVEGEAVVAGFGTGEMVAARVTDGRVLWSEGLGTTGATSLADIVGITGLPVIDRGRVLATGLGNTTIAVDLRSGRRLWERTFGGGTGVASAGDYVFSVTRAGDAVAVGREDGRIRWVAELDPTPEGGRRRDAARFGPPILAGGFVMIPSSRSELILLAPADGTIAGRIPLSSGVTLPVALAQGTLVLLGDDGTLMALR</sequence>
<evidence type="ECO:0000313" key="3">
    <source>
        <dbReference type="EMBL" id="MBU8546299.1"/>
    </source>
</evidence>
<comment type="caution">
    <text evidence="3">The sequence shown here is derived from an EMBL/GenBank/DDBJ whole genome shotgun (WGS) entry which is preliminary data.</text>
</comment>
<reference evidence="3 4" key="1">
    <citation type="submission" date="2021-01" db="EMBL/GenBank/DDBJ databases">
        <title>Roseomonas sp. nov, a bacterium isolated from an oil production mixture in Yumen Oilfield.</title>
        <authorList>
            <person name="Wu D."/>
        </authorList>
    </citation>
    <scope>NUCLEOTIDE SEQUENCE [LARGE SCALE GENOMIC DNA]</scope>
    <source>
        <strain evidence="3 4">ROY-5-3</strain>
    </source>
</reference>
<dbReference type="InterPro" id="IPR002372">
    <property type="entry name" value="PQQ_rpt_dom"/>
</dbReference>
<gene>
    <name evidence="3" type="ORF">JJQ90_21440</name>
</gene>
<dbReference type="Proteomes" id="UP000689967">
    <property type="component" value="Unassembled WGS sequence"/>
</dbReference>
<protein>
    <submittedName>
        <fullName evidence="3">PQQ-binding-like beta-propeller repeat protein</fullName>
    </submittedName>
</protein>
<evidence type="ECO:0000259" key="2">
    <source>
        <dbReference type="Pfam" id="PF13360"/>
    </source>
</evidence>
<feature type="region of interest" description="Disordered" evidence="1">
    <location>
        <begin position="48"/>
        <end position="86"/>
    </location>
</feature>
<dbReference type="PROSITE" id="PS51257">
    <property type="entry name" value="PROKAR_LIPOPROTEIN"/>
    <property type="match status" value="1"/>
</dbReference>
<dbReference type="InterPro" id="IPR018391">
    <property type="entry name" value="PQQ_b-propeller_rpt"/>
</dbReference>
<dbReference type="SMART" id="SM00564">
    <property type="entry name" value="PQQ"/>
    <property type="match status" value="5"/>
</dbReference>
<name>A0ABS6HCZ4_9PROT</name>
<evidence type="ECO:0000313" key="4">
    <source>
        <dbReference type="Proteomes" id="UP000689967"/>
    </source>
</evidence>
<dbReference type="EMBL" id="JAERQM010000007">
    <property type="protein sequence ID" value="MBU8546299.1"/>
    <property type="molecule type" value="Genomic_DNA"/>
</dbReference>
<feature type="domain" description="Pyrrolo-quinoline quinone repeat" evidence="2">
    <location>
        <begin position="126"/>
        <end position="360"/>
    </location>
</feature>
<dbReference type="RefSeq" id="WP_216878315.1">
    <property type="nucleotide sequence ID" value="NZ_JAERQM010000007.1"/>
</dbReference>
<evidence type="ECO:0000256" key="1">
    <source>
        <dbReference type="SAM" id="MobiDB-lite"/>
    </source>
</evidence>
<dbReference type="PANTHER" id="PTHR34512:SF30">
    <property type="entry name" value="OUTER MEMBRANE PROTEIN ASSEMBLY FACTOR BAMB"/>
    <property type="match status" value="1"/>
</dbReference>